<evidence type="ECO:0008006" key="4">
    <source>
        <dbReference type="Google" id="ProtNLM"/>
    </source>
</evidence>
<evidence type="ECO:0000313" key="2">
    <source>
        <dbReference type="EMBL" id="KAG9975171.1"/>
    </source>
</evidence>
<dbReference type="Gene3D" id="2.30.29.30">
    <property type="entry name" value="Pleckstrin-homology domain (PH domain)/Phosphotyrosine-binding domain (PTB)"/>
    <property type="match status" value="1"/>
</dbReference>
<comment type="caution">
    <text evidence="2">The sequence shown here is derived from an EMBL/GenBank/DDBJ whole genome shotgun (WGS) entry which is preliminary data.</text>
</comment>
<protein>
    <recommendedName>
        <fullName evidence="4">PH domain-containing protein</fullName>
    </recommendedName>
</protein>
<keyword evidence="3" id="KW-1185">Reference proteome</keyword>
<feature type="region of interest" description="Disordered" evidence="1">
    <location>
        <begin position="258"/>
        <end position="278"/>
    </location>
</feature>
<organism evidence="2 3">
    <name type="scientific">Aureobasidium melanogenum</name>
    <name type="common">Aureobasidium pullulans var. melanogenum</name>
    <dbReference type="NCBI Taxonomy" id="46634"/>
    <lineage>
        <taxon>Eukaryota</taxon>
        <taxon>Fungi</taxon>
        <taxon>Dikarya</taxon>
        <taxon>Ascomycota</taxon>
        <taxon>Pezizomycotina</taxon>
        <taxon>Dothideomycetes</taxon>
        <taxon>Dothideomycetidae</taxon>
        <taxon>Dothideales</taxon>
        <taxon>Saccotheciaceae</taxon>
        <taxon>Aureobasidium</taxon>
    </lineage>
</organism>
<reference evidence="2" key="1">
    <citation type="journal article" date="2021" name="J Fungi (Basel)">
        <title>Virulence traits and population genomics of the black yeast Aureobasidium melanogenum.</title>
        <authorList>
            <person name="Cernosa A."/>
            <person name="Sun X."/>
            <person name="Gostincar C."/>
            <person name="Fang C."/>
            <person name="Gunde-Cimerman N."/>
            <person name="Song Z."/>
        </authorList>
    </citation>
    <scope>NUCLEOTIDE SEQUENCE</scope>
    <source>
        <strain evidence="2">EXF-9298</strain>
    </source>
</reference>
<feature type="non-terminal residue" evidence="2">
    <location>
        <position position="527"/>
    </location>
</feature>
<dbReference type="EMBL" id="JAHFXS010001860">
    <property type="protein sequence ID" value="KAG9975171.1"/>
    <property type="molecule type" value="Genomic_DNA"/>
</dbReference>
<evidence type="ECO:0000256" key="1">
    <source>
        <dbReference type="SAM" id="MobiDB-lite"/>
    </source>
</evidence>
<dbReference type="AlphaFoldDB" id="A0A9P8FKA7"/>
<reference evidence="2" key="2">
    <citation type="submission" date="2021-08" db="EMBL/GenBank/DDBJ databases">
        <authorList>
            <person name="Gostincar C."/>
            <person name="Sun X."/>
            <person name="Song Z."/>
            <person name="Gunde-Cimerman N."/>
        </authorList>
    </citation>
    <scope>NUCLEOTIDE SEQUENCE</scope>
    <source>
        <strain evidence="2">EXF-9298</strain>
    </source>
</reference>
<dbReference type="Proteomes" id="UP000729357">
    <property type="component" value="Unassembled WGS sequence"/>
</dbReference>
<dbReference type="PANTHER" id="PTHR37283">
    <property type="entry name" value="PH DOMAIN-CONTAINING PROTEIN YHR131C"/>
    <property type="match status" value="1"/>
</dbReference>
<sequence>MSTTQTLQTTRRASAVLSLDAAQLSRPLTRDSNVNPVQNDDQQVVRPRSSRRVTSYHHPFQTRCSPCNDPAPSYATATRTPKFAPAPRFFDNGREVLPKYTCTVSREGPMQMRIEKISPFQYLQKQDFRTVYVVLNGTQLSVHKIKTVQLAGHSLPTAGRLIKRYTLQHAEIGLATDVQYNQLLPATRLAHFIPSAARRKAYEKDPDLFTPISQVVLRLRLESDQFLLADHSEERIFRWIHDLSASIDISLPLDERSAPKPCTIPRRRRRQRTQETENINDQSVIAEQERILREMYPSLARSIERGSEGANLSRTETADDTNALTLTGTMDQEAEDIDLSFLAEDLSQEQQPSARPANLRQTTSSTVSTVTSSFQYETNPDNLGPGGKWAPPHARTNASQWRYIKRCMPTLLFDAPRANDIIICHGRRLKVNTKMDMLEEWELAPPSYDIHDFPEGLDRSVTMASSLATTSSTISASSIETQDGKAAALTHHIPQGDLKRFTHITMPTRNKIPERTLMEEGIVVVAF</sequence>
<gene>
    <name evidence="2" type="ORF">KCU98_g11520</name>
</gene>
<proteinExistence type="predicted"/>
<evidence type="ECO:0000313" key="3">
    <source>
        <dbReference type="Proteomes" id="UP000729357"/>
    </source>
</evidence>
<accession>A0A9P8FKA7</accession>
<feature type="region of interest" description="Disordered" evidence="1">
    <location>
        <begin position="347"/>
        <end position="366"/>
    </location>
</feature>
<name>A0A9P8FKA7_AURME</name>
<dbReference type="InterPro" id="IPR011993">
    <property type="entry name" value="PH-like_dom_sf"/>
</dbReference>
<dbReference type="PANTHER" id="PTHR37283:SF1">
    <property type="entry name" value="PH DOMAIN-CONTAINING PROTEIN YHR131C"/>
    <property type="match status" value="1"/>
</dbReference>